<keyword evidence="6 7" id="KW-0472">Membrane</keyword>
<name>Q479I8_DECAR</name>
<dbReference type="InterPro" id="IPR027469">
    <property type="entry name" value="Cation_efflux_TMD_sf"/>
</dbReference>
<dbReference type="InterPro" id="IPR036837">
    <property type="entry name" value="Cation_efflux_CTD_sf"/>
</dbReference>
<dbReference type="EMBL" id="CP000089">
    <property type="protein sequence ID" value="AAZ48493.1"/>
    <property type="molecule type" value="Genomic_DNA"/>
</dbReference>
<evidence type="ECO:0000259" key="9">
    <source>
        <dbReference type="Pfam" id="PF16916"/>
    </source>
</evidence>
<evidence type="ECO:0000256" key="2">
    <source>
        <dbReference type="ARBA" id="ARBA00008114"/>
    </source>
</evidence>
<dbReference type="OrthoDB" id="9806522at2"/>
<dbReference type="STRING" id="159087.Daro_3764"/>
<evidence type="ECO:0000259" key="8">
    <source>
        <dbReference type="Pfam" id="PF01545"/>
    </source>
</evidence>
<dbReference type="Pfam" id="PF16916">
    <property type="entry name" value="ZT_dimer"/>
    <property type="match status" value="1"/>
</dbReference>
<dbReference type="GO" id="GO:0008324">
    <property type="term" value="F:monoatomic cation transmembrane transporter activity"/>
    <property type="evidence" value="ECO:0007669"/>
    <property type="project" value="InterPro"/>
</dbReference>
<dbReference type="Gene3D" id="1.20.1510.10">
    <property type="entry name" value="Cation efflux protein transmembrane domain"/>
    <property type="match status" value="1"/>
</dbReference>
<comment type="subcellular location">
    <subcellularLocation>
        <location evidence="1">Membrane</location>
        <topology evidence="1">Multi-pass membrane protein</topology>
    </subcellularLocation>
</comment>
<evidence type="ECO:0000256" key="7">
    <source>
        <dbReference type="SAM" id="Phobius"/>
    </source>
</evidence>
<evidence type="ECO:0000256" key="5">
    <source>
        <dbReference type="ARBA" id="ARBA00022989"/>
    </source>
</evidence>
<dbReference type="Pfam" id="PF01545">
    <property type="entry name" value="Cation_efflux"/>
    <property type="match status" value="1"/>
</dbReference>
<protein>
    <submittedName>
        <fullName evidence="10">Cation efflux protein</fullName>
    </submittedName>
</protein>
<feature type="domain" description="Cation efflux protein transmembrane" evidence="8">
    <location>
        <begin position="24"/>
        <end position="217"/>
    </location>
</feature>
<dbReference type="InterPro" id="IPR002524">
    <property type="entry name" value="Cation_efflux"/>
</dbReference>
<evidence type="ECO:0000256" key="4">
    <source>
        <dbReference type="ARBA" id="ARBA00022692"/>
    </source>
</evidence>
<dbReference type="NCBIfam" id="TIGR01297">
    <property type="entry name" value="CDF"/>
    <property type="match status" value="1"/>
</dbReference>
<dbReference type="PANTHER" id="PTHR43840">
    <property type="entry name" value="MITOCHONDRIAL METAL TRANSPORTER 1-RELATED"/>
    <property type="match status" value="1"/>
</dbReference>
<dbReference type="Gene3D" id="3.30.70.1350">
    <property type="entry name" value="Cation efflux protein, cytoplasmic domain"/>
    <property type="match status" value="1"/>
</dbReference>
<organism evidence="10">
    <name type="scientific">Dechloromonas aromatica (strain RCB)</name>
    <dbReference type="NCBI Taxonomy" id="159087"/>
    <lineage>
        <taxon>Bacteria</taxon>
        <taxon>Pseudomonadati</taxon>
        <taxon>Pseudomonadota</taxon>
        <taxon>Betaproteobacteria</taxon>
        <taxon>Rhodocyclales</taxon>
        <taxon>Azonexaceae</taxon>
        <taxon>Dechloromonas</taxon>
    </lineage>
</organism>
<keyword evidence="3" id="KW-0813">Transport</keyword>
<dbReference type="SUPFAM" id="SSF161111">
    <property type="entry name" value="Cation efflux protein transmembrane domain-like"/>
    <property type="match status" value="1"/>
</dbReference>
<reference evidence="10" key="1">
    <citation type="submission" date="2005-08" db="EMBL/GenBank/DDBJ databases">
        <title>Complete sequence of Dechloromonas aromatica RCB.</title>
        <authorList>
            <person name="Salinero K.K."/>
            <person name="Copeland A."/>
            <person name="Lucas S."/>
            <person name="Lapidus A."/>
            <person name="Barry K."/>
            <person name="Detter J.C."/>
            <person name="Glavina T."/>
            <person name="Hammon N."/>
            <person name="Israni S."/>
            <person name="Pitluck S."/>
            <person name="Di Bartolo G."/>
            <person name="Trong S."/>
            <person name="Schmutz J."/>
            <person name="Larimer F."/>
            <person name="Land M."/>
            <person name="Ivanova N."/>
            <person name="Richardson P."/>
        </authorList>
    </citation>
    <scope>NUCLEOTIDE SEQUENCE</scope>
    <source>
        <strain evidence="10">RCB</strain>
    </source>
</reference>
<dbReference type="HOGENOM" id="CLU_013430_3_6_4"/>
<evidence type="ECO:0000256" key="1">
    <source>
        <dbReference type="ARBA" id="ARBA00004141"/>
    </source>
</evidence>
<dbReference type="eggNOG" id="COG0053">
    <property type="taxonomic scope" value="Bacteria"/>
</dbReference>
<dbReference type="GO" id="GO:0016020">
    <property type="term" value="C:membrane"/>
    <property type="evidence" value="ECO:0007669"/>
    <property type="project" value="UniProtKB-SubCell"/>
</dbReference>
<dbReference type="InterPro" id="IPR027470">
    <property type="entry name" value="Cation_efflux_CTD"/>
</dbReference>
<dbReference type="FunFam" id="1.20.1510.10:FF:000006">
    <property type="entry name" value="Divalent cation efflux transporter"/>
    <property type="match status" value="1"/>
</dbReference>
<sequence>MVQEQLHVTTSPADRAVEAQKATWVSVAVNLVMTVIQLIVGWLAHSQSLVAHGLHSFSDLLSDFLVIYASRQSAHPADEAHPYGHARMETAATLVLGASLTLIGGGILWESGMRLQHIEALPTVELSALWVAIATVVSKEALYRYLIRVAERLRSQLLIANALHTRADAASALVVVVGIGGALLGWSFLDLLAAALMGFMILRMGAGLAWGAIKELIDTGLDESQVEAIRATLRETPGVRGLHQLRTRRMAHQALVDTHVQVDSRISVSEGHRIAESARARVLREHPEVLDVLVHIDPEDDMDPAVFSARLPGREALLAELKPLLAGLPKPEKVVLHYLNGQVELEVFLNHVFFENGEALKRAEEALVEQLKAHAAVRCISLNCLVAPK</sequence>
<evidence type="ECO:0000313" key="10">
    <source>
        <dbReference type="EMBL" id="AAZ48493.1"/>
    </source>
</evidence>
<proteinExistence type="inferred from homology"/>
<keyword evidence="5 7" id="KW-1133">Transmembrane helix</keyword>
<keyword evidence="4 7" id="KW-0812">Transmembrane</keyword>
<accession>Q479I8</accession>
<feature type="domain" description="Cation efflux protein cytoplasmic" evidence="9">
    <location>
        <begin position="221"/>
        <end position="299"/>
    </location>
</feature>
<dbReference type="SUPFAM" id="SSF160240">
    <property type="entry name" value="Cation efflux protein cytoplasmic domain-like"/>
    <property type="match status" value="1"/>
</dbReference>
<dbReference type="InterPro" id="IPR058533">
    <property type="entry name" value="Cation_efflux_TM"/>
</dbReference>
<dbReference type="InterPro" id="IPR050291">
    <property type="entry name" value="CDF_Transporter"/>
</dbReference>
<feature type="transmembrane region" description="Helical" evidence="7">
    <location>
        <begin position="90"/>
        <end position="109"/>
    </location>
</feature>
<evidence type="ECO:0000256" key="3">
    <source>
        <dbReference type="ARBA" id="ARBA00022448"/>
    </source>
</evidence>
<feature type="transmembrane region" description="Helical" evidence="7">
    <location>
        <begin position="167"/>
        <end position="186"/>
    </location>
</feature>
<feature type="transmembrane region" description="Helical" evidence="7">
    <location>
        <begin position="22"/>
        <end position="43"/>
    </location>
</feature>
<gene>
    <name evidence="10" type="ordered locus">Daro_3764</name>
</gene>
<evidence type="ECO:0000256" key="6">
    <source>
        <dbReference type="ARBA" id="ARBA00023136"/>
    </source>
</evidence>
<dbReference type="PANTHER" id="PTHR43840:SF15">
    <property type="entry name" value="MITOCHONDRIAL METAL TRANSPORTER 1-RELATED"/>
    <property type="match status" value="1"/>
</dbReference>
<dbReference type="KEGG" id="dar:Daro_3764"/>
<comment type="similarity">
    <text evidence="2">Belongs to the cation diffusion facilitator (CDF) transporter (TC 2.A.4) family.</text>
</comment>
<dbReference type="AlphaFoldDB" id="Q479I8"/>